<evidence type="ECO:0000259" key="2">
    <source>
        <dbReference type="Pfam" id="PF03107"/>
    </source>
</evidence>
<protein>
    <recommendedName>
        <fullName evidence="2">DC1 domain-containing protein</fullName>
    </recommendedName>
</protein>
<accession>A0A6D2L7C9</accession>
<dbReference type="Proteomes" id="UP000467841">
    <property type="component" value="Unassembled WGS sequence"/>
</dbReference>
<dbReference type="SUPFAM" id="SSF57889">
    <property type="entry name" value="Cysteine-rich domain"/>
    <property type="match status" value="3"/>
</dbReference>
<evidence type="ECO:0000256" key="1">
    <source>
        <dbReference type="ARBA" id="ARBA00022737"/>
    </source>
</evidence>
<evidence type="ECO:0000313" key="3">
    <source>
        <dbReference type="EMBL" id="CAA7061680.1"/>
    </source>
</evidence>
<keyword evidence="1" id="KW-0677">Repeat</keyword>
<feature type="domain" description="DC1" evidence="2">
    <location>
        <begin position="298"/>
        <end position="347"/>
    </location>
</feature>
<name>A0A6D2L7C9_9BRAS</name>
<evidence type="ECO:0000313" key="4">
    <source>
        <dbReference type="Proteomes" id="UP000467841"/>
    </source>
</evidence>
<dbReference type="Pfam" id="PF03107">
    <property type="entry name" value="C1_2"/>
    <property type="match status" value="3"/>
</dbReference>
<dbReference type="OrthoDB" id="1036688at2759"/>
<dbReference type="PANTHER" id="PTHR32410">
    <property type="entry name" value="CYSTEINE/HISTIDINE-RICH C1 DOMAIN FAMILY PROTEIN"/>
    <property type="match status" value="1"/>
</dbReference>
<dbReference type="EMBL" id="CACVBM020001884">
    <property type="protein sequence ID" value="CAA7061680.1"/>
    <property type="molecule type" value="Genomic_DNA"/>
</dbReference>
<dbReference type="InterPro" id="IPR046349">
    <property type="entry name" value="C1-like_sf"/>
</dbReference>
<dbReference type="InterPro" id="IPR053192">
    <property type="entry name" value="Vacuole_Formation_Reg"/>
</dbReference>
<sequence>MGIPFVKGLRCPVSDPANPHTLPRSDGEHLLSGCFKCGKQHVYQDDLGLIQDHYRCTTCDVWFHTFCQDRPRKIRHPYHLQHPLTLTLIDGDDETVIAISEQENKSESVFNKGCNWCGGELGNLDKKYYRCSICGFCLDHSCVKKSPPPTITNPKSHHHPLVLFPRPFSLPCDACGLVDVSDPVYACYQCNYMVHQSCISLPRVIKITRHPHRLSHTPFFQPQVSTSCQICYKAVDIKYGQYACHLEGCSYVAHSTCATHENVWDGNELEWEPEEETCETEEDIEPFEKVGVGLIRYFLHQEHHLRLLKYDRVRDADDKQCEACILPMDARDFYSCMQCDFFLHEMCYHSK</sequence>
<feature type="domain" description="DC1" evidence="2">
    <location>
        <begin position="209"/>
        <end position="258"/>
    </location>
</feature>
<reference evidence="3" key="1">
    <citation type="submission" date="2020-01" db="EMBL/GenBank/DDBJ databases">
        <authorList>
            <person name="Mishra B."/>
        </authorList>
    </citation>
    <scope>NUCLEOTIDE SEQUENCE [LARGE SCALE GENOMIC DNA]</scope>
</reference>
<keyword evidence="4" id="KW-1185">Reference proteome</keyword>
<dbReference type="PANTHER" id="PTHR32410:SF168">
    <property type="entry name" value="CYSTEINE_HISTIDINE-RICH C1 DOMAIN FAMILY PROTEIN"/>
    <property type="match status" value="1"/>
</dbReference>
<comment type="caution">
    <text evidence="3">The sequence shown here is derived from an EMBL/GenBank/DDBJ whole genome shotgun (WGS) entry which is preliminary data.</text>
</comment>
<dbReference type="AlphaFoldDB" id="A0A6D2L7C9"/>
<dbReference type="InterPro" id="IPR004146">
    <property type="entry name" value="DC1"/>
</dbReference>
<feature type="domain" description="DC1" evidence="2">
    <location>
        <begin position="155"/>
        <end position="199"/>
    </location>
</feature>
<organism evidence="3 4">
    <name type="scientific">Microthlaspi erraticum</name>
    <dbReference type="NCBI Taxonomy" id="1685480"/>
    <lineage>
        <taxon>Eukaryota</taxon>
        <taxon>Viridiplantae</taxon>
        <taxon>Streptophyta</taxon>
        <taxon>Embryophyta</taxon>
        <taxon>Tracheophyta</taxon>
        <taxon>Spermatophyta</taxon>
        <taxon>Magnoliopsida</taxon>
        <taxon>eudicotyledons</taxon>
        <taxon>Gunneridae</taxon>
        <taxon>Pentapetalae</taxon>
        <taxon>rosids</taxon>
        <taxon>malvids</taxon>
        <taxon>Brassicales</taxon>
        <taxon>Brassicaceae</taxon>
        <taxon>Coluteocarpeae</taxon>
        <taxon>Microthlaspi</taxon>
    </lineage>
</organism>
<proteinExistence type="predicted"/>
<gene>
    <name evidence="3" type="ORF">MERR_LOCUS48916</name>
</gene>